<dbReference type="PANTHER" id="PTHR43798">
    <property type="entry name" value="MONOACYLGLYCEROL LIPASE"/>
    <property type="match status" value="1"/>
</dbReference>
<comment type="caution">
    <text evidence="3">The sequence shown here is derived from an EMBL/GenBank/DDBJ whole genome shotgun (WGS) entry which is preliminary data.</text>
</comment>
<dbReference type="InterPro" id="IPR029058">
    <property type="entry name" value="AB_hydrolase_fold"/>
</dbReference>
<dbReference type="PANTHER" id="PTHR43798:SF31">
    <property type="entry name" value="AB HYDROLASE SUPERFAMILY PROTEIN YCLE"/>
    <property type="match status" value="1"/>
</dbReference>
<dbReference type="Proteomes" id="UP001140293">
    <property type="component" value="Unassembled WGS sequence"/>
</dbReference>
<sequence>MSSDKPALVLLHGVTMSAAAWRDVTPLLDADFEIHAPTAAGHRGGPAARSRPATIADTVDAAERYLDERGLDRPHVAGNSMGGWMAVELARRGRAASVCALSPAGFWTVGQRSHSASTARVRRTVTMSRLPRPLSSVALRSGLARRLAFRDIVSRADRLSHGQAVAAIDDVLGCAVAADLLGTPEAVASLDPLPCPVTLAWGERDRVFPVDVNGVIARERLPQATFVVLAGVGHVPMIDDPALVAQTIRASIG</sequence>
<proteinExistence type="predicted"/>
<feature type="domain" description="AB hydrolase-1" evidence="2">
    <location>
        <begin position="8"/>
        <end position="246"/>
    </location>
</feature>
<dbReference type="RefSeq" id="WP_264015877.1">
    <property type="nucleotide sequence ID" value="NZ_JACKSJ010000250.1"/>
</dbReference>
<dbReference type="GO" id="GO:0016020">
    <property type="term" value="C:membrane"/>
    <property type="evidence" value="ECO:0007669"/>
    <property type="project" value="TreeGrafter"/>
</dbReference>
<dbReference type="AlphaFoldDB" id="A0A9X2YFJ0"/>
<keyword evidence="4" id="KW-1185">Reference proteome</keyword>
<evidence type="ECO:0000313" key="4">
    <source>
        <dbReference type="Proteomes" id="UP001140293"/>
    </source>
</evidence>
<dbReference type="SUPFAM" id="SSF53474">
    <property type="entry name" value="alpha/beta-Hydrolases"/>
    <property type="match status" value="1"/>
</dbReference>
<dbReference type="Gene3D" id="3.40.50.1820">
    <property type="entry name" value="alpha/beta hydrolase"/>
    <property type="match status" value="1"/>
</dbReference>
<dbReference type="EMBL" id="JACKSJ010000250">
    <property type="protein sequence ID" value="MCV7173708.1"/>
    <property type="molecule type" value="Genomic_DNA"/>
</dbReference>
<dbReference type="GO" id="GO:0016787">
    <property type="term" value="F:hydrolase activity"/>
    <property type="evidence" value="ECO:0007669"/>
    <property type="project" value="UniProtKB-KW"/>
</dbReference>
<gene>
    <name evidence="3" type="ORF">H7I41_27675</name>
</gene>
<protein>
    <submittedName>
        <fullName evidence="3">Alpha/beta hydrolase</fullName>
    </submittedName>
</protein>
<dbReference type="InterPro" id="IPR000073">
    <property type="entry name" value="AB_hydrolase_1"/>
</dbReference>
<evidence type="ECO:0000259" key="2">
    <source>
        <dbReference type="Pfam" id="PF12697"/>
    </source>
</evidence>
<keyword evidence="1 3" id="KW-0378">Hydrolase</keyword>
<accession>A0A9X2YFJ0</accession>
<reference evidence="3" key="1">
    <citation type="submission" date="2020-07" db="EMBL/GenBank/DDBJ databases">
        <authorList>
            <person name="Pettersson B.M.F."/>
            <person name="Behra P.R.K."/>
            <person name="Ramesh M."/>
            <person name="Das S."/>
            <person name="Dasgupta S."/>
            <person name="Kirsebom L.A."/>
        </authorList>
    </citation>
    <scope>NUCLEOTIDE SEQUENCE</scope>
    <source>
        <strain evidence="3">DSM 44615</strain>
    </source>
</reference>
<dbReference type="InterPro" id="IPR050266">
    <property type="entry name" value="AB_hydrolase_sf"/>
</dbReference>
<reference evidence="3" key="2">
    <citation type="journal article" date="2022" name="BMC Genomics">
        <title>Comparative genome analysis of mycobacteria focusing on tRNA and non-coding RNA.</title>
        <authorList>
            <person name="Behra P.R.K."/>
            <person name="Pettersson B.M.F."/>
            <person name="Ramesh M."/>
            <person name="Das S."/>
            <person name="Dasgupta S."/>
            <person name="Kirsebom L.A."/>
        </authorList>
    </citation>
    <scope>NUCLEOTIDE SEQUENCE</scope>
    <source>
        <strain evidence="3">DSM 44615</strain>
    </source>
</reference>
<evidence type="ECO:0000256" key="1">
    <source>
        <dbReference type="ARBA" id="ARBA00022801"/>
    </source>
</evidence>
<name>A0A9X2YFJ0_9MYCO</name>
<evidence type="ECO:0000313" key="3">
    <source>
        <dbReference type="EMBL" id="MCV7173708.1"/>
    </source>
</evidence>
<organism evidence="3 4">
    <name type="scientific">[Mycobacterium] manitobense</name>
    <dbReference type="NCBI Taxonomy" id="190147"/>
    <lineage>
        <taxon>Bacteria</taxon>
        <taxon>Bacillati</taxon>
        <taxon>Actinomycetota</taxon>
        <taxon>Actinomycetes</taxon>
        <taxon>Mycobacteriales</taxon>
        <taxon>Mycobacteriaceae</taxon>
        <taxon>Mycolicibacterium</taxon>
    </lineage>
</organism>
<dbReference type="Pfam" id="PF12697">
    <property type="entry name" value="Abhydrolase_6"/>
    <property type="match status" value="1"/>
</dbReference>